<keyword evidence="1" id="KW-0732">Signal</keyword>
<comment type="caution">
    <text evidence="2">The sequence shown here is derived from an EMBL/GenBank/DDBJ whole genome shotgun (WGS) entry which is preliminary data.</text>
</comment>
<evidence type="ECO:0000256" key="1">
    <source>
        <dbReference type="SAM" id="SignalP"/>
    </source>
</evidence>
<reference evidence="2 3" key="2">
    <citation type="submission" date="2016-08" db="EMBL/GenBank/DDBJ databases">
        <title>Pervasive Adenine N6-methylation of Active Genes in Fungi.</title>
        <authorList>
            <consortium name="DOE Joint Genome Institute"/>
            <person name="Mondo S.J."/>
            <person name="Dannebaum R.O."/>
            <person name="Kuo R.C."/>
            <person name="Labutti K."/>
            <person name="Haridas S."/>
            <person name="Kuo A."/>
            <person name="Salamov A."/>
            <person name="Ahrendt S.R."/>
            <person name="Lipzen A."/>
            <person name="Sullivan W."/>
            <person name="Andreopoulos W.B."/>
            <person name="Clum A."/>
            <person name="Lindquist E."/>
            <person name="Daum C."/>
            <person name="Ramamoorthy G.K."/>
            <person name="Gryganskyi A."/>
            <person name="Culley D."/>
            <person name="Magnuson J.K."/>
            <person name="James T.Y."/>
            <person name="O'Malley M.A."/>
            <person name="Stajich J.E."/>
            <person name="Spatafora J.W."/>
            <person name="Visel A."/>
            <person name="Grigoriev I.V."/>
        </authorList>
    </citation>
    <scope>NUCLEOTIDE SEQUENCE [LARGE SCALE GENOMIC DNA]</scope>
    <source>
        <strain evidence="3">finn</strain>
    </source>
</reference>
<evidence type="ECO:0000313" key="3">
    <source>
        <dbReference type="Proteomes" id="UP000193719"/>
    </source>
</evidence>
<dbReference type="AlphaFoldDB" id="A0A1Y1VD53"/>
<proteinExistence type="predicted"/>
<reference evidence="2 3" key="1">
    <citation type="submission" date="2016-08" db="EMBL/GenBank/DDBJ databases">
        <title>Genomes of anaerobic fungi encode conserved fungal cellulosomes for biomass hydrolysis.</title>
        <authorList>
            <consortium name="DOE Joint Genome Institute"/>
            <person name="Haitjema C.H."/>
            <person name="Gilmore S.P."/>
            <person name="Henske J.K."/>
            <person name="Solomon K.V."/>
            <person name="De Groot R."/>
            <person name="Kuo A."/>
            <person name="Mondo S.J."/>
            <person name="Salamov A.A."/>
            <person name="Labutti K."/>
            <person name="Zhao Z."/>
            <person name="Chiniquy J."/>
            <person name="Barry K."/>
            <person name="Brewer H.M."/>
            <person name="Purvine S.O."/>
            <person name="Wright A.T."/>
            <person name="Boxma B."/>
            <person name="Van Alen T."/>
            <person name="Hackstein J.H."/>
            <person name="Baker S.E."/>
            <person name="Grigoriev I.V."/>
            <person name="O'Malley M.A."/>
        </authorList>
    </citation>
    <scope>NUCLEOTIDE SEQUENCE [LARGE SCALE GENOMIC DNA]</scope>
    <source>
        <strain evidence="3">finn</strain>
    </source>
</reference>
<accession>A0A1Y1VD53</accession>
<feature type="chain" id="PRO_5012033524" evidence="1">
    <location>
        <begin position="24"/>
        <end position="122"/>
    </location>
</feature>
<name>A0A1Y1VD53_9FUNG</name>
<dbReference type="OrthoDB" id="10297899at2759"/>
<gene>
    <name evidence="2" type="ORF">BCR36DRAFT_582428</name>
</gene>
<keyword evidence="3" id="KW-1185">Reference proteome</keyword>
<evidence type="ECO:0000313" key="2">
    <source>
        <dbReference type="EMBL" id="ORX53039.1"/>
    </source>
</evidence>
<protein>
    <submittedName>
        <fullName evidence="2">Uncharacterized protein</fullName>
    </submittedName>
</protein>
<organism evidence="2 3">
    <name type="scientific">Piromyces finnis</name>
    <dbReference type="NCBI Taxonomy" id="1754191"/>
    <lineage>
        <taxon>Eukaryota</taxon>
        <taxon>Fungi</taxon>
        <taxon>Fungi incertae sedis</taxon>
        <taxon>Chytridiomycota</taxon>
        <taxon>Chytridiomycota incertae sedis</taxon>
        <taxon>Neocallimastigomycetes</taxon>
        <taxon>Neocallimastigales</taxon>
        <taxon>Neocallimastigaceae</taxon>
        <taxon>Piromyces</taxon>
    </lineage>
</organism>
<dbReference type="EMBL" id="MCFH01000014">
    <property type="protein sequence ID" value="ORX53039.1"/>
    <property type="molecule type" value="Genomic_DNA"/>
</dbReference>
<dbReference type="Proteomes" id="UP000193719">
    <property type="component" value="Unassembled WGS sequence"/>
</dbReference>
<feature type="signal peptide" evidence="1">
    <location>
        <begin position="1"/>
        <end position="23"/>
    </location>
</feature>
<sequence length="122" mass="14008">MNKNLLHLFCFIGIYLISFSVYATVCNTKDGIAWCEDTICWNKDGTTFSRTFCLDSNTDNYYRFNGSNCRSCPNVDCSSTSSYVRGKLAGFQNHNGYVLTKKGWCYYGKMRHLLQQTKESIL</sequence>